<accession>A0A6J6D9A7</accession>
<keyword evidence="1" id="KW-1133">Transmembrane helix</keyword>
<dbReference type="EMBL" id="CAEZTI010000042">
    <property type="protein sequence ID" value="CAB4559865.1"/>
    <property type="molecule type" value="Genomic_DNA"/>
</dbReference>
<dbReference type="AlphaFoldDB" id="A0A6J6D9A7"/>
<keyword evidence="1" id="KW-0812">Transmembrane</keyword>
<name>A0A6J6D9A7_9ZZZZ</name>
<dbReference type="InterPro" id="IPR050879">
    <property type="entry name" value="Acyltransferase_3"/>
</dbReference>
<feature type="transmembrane region" description="Helical" evidence="1">
    <location>
        <begin position="146"/>
        <end position="164"/>
    </location>
</feature>
<evidence type="ECO:0000256" key="1">
    <source>
        <dbReference type="SAM" id="Phobius"/>
    </source>
</evidence>
<feature type="transmembrane region" description="Helical" evidence="1">
    <location>
        <begin position="72"/>
        <end position="92"/>
    </location>
</feature>
<feature type="transmembrane region" description="Helical" evidence="1">
    <location>
        <begin position="171"/>
        <end position="189"/>
    </location>
</feature>
<evidence type="ECO:0000259" key="2">
    <source>
        <dbReference type="Pfam" id="PF01757"/>
    </source>
</evidence>
<proteinExistence type="predicted"/>
<feature type="transmembrane region" description="Helical" evidence="1">
    <location>
        <begin position="7"/>
        <end position="25"/>
    </location>
</feature>
<organism evidence="4">
    <name type="scientific">freshwater metagenome</name>
    <dbReference type="NCBI Taxonomy" id="449393"/>
    <lineage>
        <taxon>unclassified sequences</taxon>
        <taxon>metagenomes</taxon>
        <taxon>ecological metagenomes</taxon>
    </lineage>
</organism>
<feature type="transmembrane region" description="Helical" evidence="1">
    <location>
        <begin position="195"/>
        <end position="219"/>
    </location>
</feature>
<dbReference type="GO" id="GO:0016020">
    <property type="term" value="C:membrane"/>
    <property type="evidence" value="ECO:0007669"/>
    <property type="project" value="TreeGrafter"/>
</dbReference>
<evidence type="ECO:0000259" key="3">
    <source>
        <dbReference type="Pfam" id="PF19040"/>
    </source>
</evidence>
<dbReference type="InterPro" id="IPR002656">
    <property type="entry name" value="Acyl_transf_3_dom"/>
</dbReference>
<protein>
    <submittedName>
        <fullName evidence="4">Unannotated protein</fullName>
    </submittedName>
</protein>
<dbReference type="PANTHER" id="PTHR23028:SF53">
    <property type="entry name" value="ACYL_TRANSF_3 DOMAIN-CONTAINING PROTEIN"/>
    <property type="match status" value="1"/>
</dbReference>
<feature type="transmembrane region" description="Helical" evidence="1">
    <location>
        <begin position="226"/>
        <end position="246"/>
    </location>
</feature>
<dbReference type="Pfam" id="PF19040">
    <property type="entry name" value="SGNH"/>
    <property type="match status" value="1"/>
</dbReference>
<feature type="domain" description="Acyltransferase 3" evidence="2">
    <location>
        <begin position="6"/>
        <end position="314"/>
    </location>
</feature>
<dbReference type="PANTHER" id="PTHR23028">
    <property type="entry name" value="ACETYLTRANSFERASE"/>
    <property type="match status" value="1"/>
</dbReference>
<reference evidence="4" key="1">
    <citation type="submission" date="2020-05" db="EMBL/GenBank/DDBJ databases">
        <authorList>
            <person name="Chiriac C."/>
            <person name="Salcher M."/>
            <person name="Ghai R."/>
            <person name="Kavagutti S V."/>
        </authorList>
    </citation>
    <scope>NUCLEOTIDE SEQUENCE</scope>
</reference>
<evidence type="ECO:0000313" key="4">
    <source>
        <dbReference type="EMBL" id="CAB4559865.1"/>
    </source>
</evidence>
<dbReference type="GO" id="GO:0016747">
    <property type="term" value="F:acyltransferase activity, transferring groups other than amino-acyl groups"/>
    <property type="evidence" value="ECO:0007669"/>
    <property type="project" value="InterPro"/>
</dbReference>
<dbReference type="GO" id="GO:0009103">
    <property type="term" value="P:lipopolysaccharide biosynthetic process"/>
    <property type="evidence" value="ECO:0007669"/>
    <property type="project" value="TreeGrafter"/>
</dbReference>
<gene>
    <name evidence="4" type="ORF">UFOPK1619_00323</name>
</gene>
<sequence length="695" mass="75552">MERRSDIEGLRAIAVLAVLLFHAGVPHFEGGYIGVDVFFVLSGFLITSLLVRERDADGGISLGAFYARRARRILPVSSLVAVVTVIASWVWLEPLRLRSLANDVIAVATFSSNFVFANRGADYLQSSLPPSPLQHYWSLAVEEQFYFVWPAVVALACIGAVSRVSIRRRVGTLATVVSVASFAMCMVLMNTSQPWAFFAPHTRAFELSIGALFAVLPIATSKTAKIFSGLSAWVGLIAVCCCVVLFTETTKFPGPWALMPAIATAFVLRGGNTTSWSPHSVLKWAPFQWLGSRSYSAYLWHWPILIIAVPALERDLTVNEGLLCVAAALMLSELSYRIVENPIRRNHQIRGVRAAALAVSLVAIVGGAGVLAQNNPPNTSTGVIATTPTLVTTTSTNISSTTIPVAPQLPGLSAPIAPIVDAMVATGLPGNITPSLQGALSDMPLIYSNGCHVGFSSVTPKHCVFGNKESTTVIGLYGDSHAAQWFPAFEKVAIKRNWKLITYTKRGCPPADISVYSKVLGKVYKECGPWRKNALAKMKEDGVSVVFVAHFDRLLSATTRKPMWQKEWREGLQGTVDALKGQGIVPVLMQDTPYPGQDVPTCLSRNYTNVHRCTPGVTSAYRDDMQQMVADFDNAGEDTLWVQSWFCAVNGCPTVVGNIMVYRDDNHMSVTYASFIAPLLDADIAPFVEWYSHTS</sequence>
<feature type="transmembrane region" description="Helical" evidence="1">
    <location>
        <begin position="31"/>
        <end position="51"/>
    </location>
</feature>
<keyword evidence="1" id="KW-0472">Membrane</keyword>
<dbReference type="InterPro" id="IPR043968">
    <property type="entry name" value="SGNH"/>
</dbReference>
<dbReference type="Pfam" id="PF01757">
    <property type="entry name" value="Acyl_transf_3"/>
    <property type="match status" value="1"/>
</dbReference>
<feature type="domain" description="SGNH" evidence="3">
    <location>
        <begin position="451"/>
        <end position="681"/>
    </location>
</feature>